<dbReference type="EMBL" id="BGZK01000001">
    <property type="protein sequence ID" value="GBO98763.1"/>
    <property type="molecule type" value="Genomic_DNA"/>
</dbReference>
<keyword evidence="3" id="KW-1185">Reference proteome</keyword>
<dbReference type="Proteomes" id="UP000299102">
    <property type="component" value="Unassembled WGS sequence"/>
</dbReference>
<comment type="caution">
    <text evidence="2">The sequence shown here is derived from an EMBL/GenBank/DDBJ whole genome shotgun (WGS) entry which is preliminary data.</text>
</comment>
<evidence type="ECO:0000259" key="1">
    <source>
        <dbReference type="Pfam" id="PF13843"/>
    </source>
</evidence>
<reference evidence="2 3" key="1">
    <citation type="journal article" date="2019" name="Commun. Biol.">
        <title>The bagworm genome reveals a unique fibroin gene that provides high tensile strength.</title>
        <authorList>
            <person name="Kono N."/>
            <person name="Nakamura H."/>
            <person name="Ohtoshi R."/>
            <person name="Tomita M."/>
            <person name="Numata K."/>
            <person name="Arakawa K."/>
        </authorList>
    </citation>
    <scope>NUCLEOTIDE SEQUENCE [LARGE SCALE GENOMIC DNA]</scope>
</reference>
<accession>A0A4C1S9C9</accession>
<name>A0A4C1S9C9_EUMVA</name>
<dbReference type="PANTHER" id="PTHR47272">
    <property type="entry name" value="DDE_TNP_1_7 DOMAIN-CONTAINING PROTEIN"/>
    <property type="match status" value="1"/>
</dbReference>
<dbReference type="OrthoDB" id="122438at2759"/>
<dbReference type="InterPro" id="IPR029526">
    <property type="entry name" value="PGBD"/>
</dbReference>
<sequence length="153" mass="17880">MSNCAGKNPVSVVSTFDKLQKKHITVERLFIVAEYNRHMGGVDLTDCVMGHYKIRLRSKRWFMRLFYHFLHTTMCNARQLYRRIQTETKNTGKVLNSADFRLEIVETLIKYKKTNRLKRSSDVEVHPRKKRGFVNMSHQKMSGWINGGIGLCG</sequence>
<evidence type="ECO:0000313" key="3">
    <source>
        <dbReference type="Proteomes" id="UP000299102"/>
    </source>
</evidence>
<protein>
    <submittedName>
        <fullName evidence="2">PiggyBac transposable element-derived protein 1</fullName>
    </submittedName>
</protein>
<dbReference type="AlphaFoldDB" id="A0A4C1S9C9"/>
<feature type="domain" description="PiggyBac transposable element-derived protein" evidence="1">
    <location>
        <begin position="22"/>
        <end position="77"/>
    </location>
</feature>
<evidence type="ECO:0000313" key="2">
    <source>
        <dbReference type="EMBL" id="GBO98763.1"/>
    </source>
</evidence>
<dbReference type="PANTHER" id="PTHR47272:SF2">
    <property type="entry name" value="PIGGYBAC TRANSPOSABLE ELEMENT-DERIVED PROTEIN 3-LIKE"/>
    <property type="match status" value="1"/>
</dbReference>
<proteinExistence type="predicted"/>
<gene>
    <name evidence="2" type="primary">PGBD1</name>
    <name evidence="2" type="ORF">EVAR_249_1</name>
</gene>
<dbReference type="STRING" id="151549.A0A4C1S9C9"/>
<organism evidence="2 3">
    <name type="scientific">Eumeta variegata</name>
    <name type="common">Bagworm moth</name>
    <name type="synonym">Eumeta japonica</name>
    <dbReference type="NCBI Taxonomy" id="151549"/>
    <lineage>
        <taxon>Eukaryota</taxon>
        <taxon>Metazoa</taxon>
        <taxon>Ecdysozoa</taxon>
        <taxon>Arthropoda</taxon>
        <taxon>Hexapoda</taxon>
        <taxon>Insecta</taxon>
        <taxon>Pterygota</taxon>
        <taxon>Neoptera</taxon>
        <taxon>Endopterygota</taxon>
        <taxon>Lepidoptera</taxon>
        <taxon>Glossata</taxon>
        <taxon>Ditrysia</taxon>
        <taxon>Tineoidea</taxon>
        <taxon>Psychidae</taxon>
        <taxon>Oiketicinae</taxon>
        <taxon>Eumeta</taxon>
    </lineage>
</organism>
<dbReference type="Pfam" id="PF13843">
    <property type="entry name" value="DDE_Tnp_1_7"/>
    <property type="match status" value="1"/>
</dbReference>